<dbReference type="Gene3D" id="2.30.40.10">
    <property type="entry name" value="Urease, subunit C, domain 1"/>
    <property type="match status" value="1"/>
</dbReference>
<dbReference type="PANTHER" id="PTHR43794:SF11">
    <property type="entry name" value="AMIDOHYDROLASE-RELATED DOMAIN-CONTAINING PROTEIN"/>
    <property type="match status" value="1"/>
</dbReference>
<dbReference type="Gene3D" id="3.20.20.140">
    <property type="entry name" value="Metal-dependent hydrolases"/>
    <property type="match status" value="1"/>
</dbReference>
<name>A0A163UXX6_9BACL</name>
<dbReference type="Pfam" id="PF01979">
    <property type="entry name" value="Amidohydro_1"/>
    <property type="match status" value="1"/>
</dbReference>
<dbReference type="InterPro" id="IPR006680">
    <property type="entry name" value="Amidohydro-rel"/>
</dbReference>
<dbReference type="PANTHER" id="PTHR43794">
    <property type="entry name" value="AMINOHYDROLASE SSNA-RELATED"/>
    <property type="match status" value="1"/>
</dbReference>
<organism evidence="3 4">
    <name type="scientific">Paenibacillus elgii</name>
    <dbReference type="NCBI Taxonomy" id="189691"/>
    <lineage>
        <taxon>Bacteria</taxon>
        <taxon>Bacillati</taxon>
        <taxon>Bacillota</taxon>
        <taxon>Bacilli</taxon>
        <taxon>Bacillales</taxon>
        <taxon>Paenibacillaceae</taxon>
        <taxon>Paenibacillus</taxon>
    </lineage>
</organism>
<dbReference type="GO" id="GO:0016810">
    <property type="term" value="F:hydrolase activity, acting on carbon-nitrogen (but not peptide) bonds"/>
    <property type="evidence" value="ECO:0007669"/>
    <property type="project" value="InterPro"/>
</dbReference>
<feature type="domain" description="Amidohydrolase-related" evidence="2">
    <location>
        <begin position="61"/>
        <end position="416"/>
    </location>
</feature>
<reference evidence="4" key="1">
    <citation type="submission" date="2016-01" db="EMBL/GenBank/DDBJ databases">
        <title>Draft genome of Chromobacterium sp. F49.</title>
        <authorList>
            <person name="Hong K.W."/>
        </authorList>
    </citation>
    <scope>NUCLEOTIDE SEQUENCE [LARGE SCALE GENOMIC DNA]</scope>
    <source>
        <strain evidence="4">M63</strain>
    </source>
</reference>
<proteinExistence type="predicted"/>
<dbReference type="CDD" id="cd01298">
    <property type="entry name" value="ATZ_TRZ_like"/>
    <property type="match status" value="1"/>
</dbReference>
<evidence type="ECO:0000313" key="4">
    <source>
        <dbReference type="Proteomes" id="UP000076563"/>
    </source>
</evidence>
<protein>
    <submittedName>
        <fullName evidence="3">Cytosine deaminase</fullName>
    </submittedName>
</protein>
<comment type="caution">
    <text evidence="3">The sequence shown here is derived from an EMBL/GenBank/DDBJ whole genome shotgun (WGS) entry which is preliminary data.</text>
</comment>
<dbReference type="AlphaFoldDB" id="A0A163UXX6"/>
<dbReference type="EMBL" id="LQRA01000083">
    <property type="protein sequence ID" value="KZE74031.1"/>
    <property type="molecule type" value="Genomic_DNA"/>
</dbReference>
<dbReference type="OrthoDB" id="9807210at2"/>
<sequence length="447" mass="49592">MLMKCDILIKHTALMTPDFEIAEGQSIAIRGSRIVEIGTYDELKVKYEPEHLLDGNGKLCMPGLVDAHTHTCQQLLKGRTMDELPMIWSRILVPFEGNLDEQDVRVSAELSCLEMIKSGTTAFADAGGVHMHQAAEAAVQSGMRAAITRSAIDIGDFLPDSMKQPMQDIIDSNEWLYKTYHGAGDGRIQIWFGIRQVMSCSPELIQAAAEKARQYNTGLHAHLAEHRDEVRYCLEKYKKRPAEYLDSLGALGPNLLTAHNVVYSEGEIDLLKERNVNIVHCPRVNFSSHGIPKTPRMMQMGMNLGMGSDGSSSSNLSLFDEMRVFRSGIHMSWGLPVFDPVVLPAKELIKMATIGSAKAMLLGHEIGTVEIGKKADLILIDIDQPHISPSHSLINMIVESVTSRDVEDVIIDGKLVMKQREVLTLDEERILYESAQRMKSTAEKAGV</sequence>
<keyword evidence="1" id="KW-0378">Hydrolase</keyword>
<evidence type="ECO:0000313" key="3">
    <source>
        <dbReference type="EMBL" id="KZE74031.1"/>
    </source>
</evidence>
<gene>
    <name evidence="3" type="ORF">AV654_31150</name>
</gene>
<dbReference type="RefSeq" id="WP_063186289.1">
    <property type="nucleotide sequence ID" value="NZ_LQRA01000083.1"/>
</dbReference>
<dbReference type="InterPro" id="IPR032466">
    <property type="entry name" value="Metal_Hydrolase"/>
</dbReference>
<keyword evidence="4" id="KW-1185">Reference proteome</keyword>
<dbReference type="InterPro" id="IPR050287">
    <property type="entry name" value="MTA/SAH_deaminase"/>
</dbReference>
<dbReference type="InterPro" id="IPR011059">
    <property type="entry name" value="Metal-dep_hydrolase_composite"/>
</dbReference>
<dbReference type="STRING" id="1007103.GCA_000213315_02910"/>
<dbReference type="Proteomes" id="UP000076563">
    <property type="component" value="Unassembled WGS sequence"/>
</dbReference>
<evidence type="ECO:0000259" key="2">
    <source>
        <dbReference type="Pfam" id="PF01979"/>
    </source>
</evidence>
<dbReference type="SUPFAM" id="SSF51338">
    <property type="entry name" value="Composite domain of metallo-dependent hydrolases"/>
    <property type="match status" value="1"/>
</dbReference>
<dbReference type="SUPFAM" id="SSF51556">
    <property type="entry name" value="Metallo-dependent hydrolases"/>
    <property type="match status" value="1"/>
</dbReference>
<evidence type="ECO:0000256" key="1">
    <source>
        <dbReference type="ARBA" id="ARBA00022801"/>
    </source>
</evidence>
<dbReference type="eggNOG" id="COG0402">
    <property type="taxonomic scope" value="Bacteria"/>
</dbReference>
<accession>A0A163UXX6</accession>